<name>A0A8S0YLV5_ARCPL</name>
<dbReference type="SMART" id="SM00595">
    <property type="entry name" value="MADF"/>
    <property type="match status" value="2"/>
</dbReference>
<feature type="region of interest" description="Disordered" evidence="2">
    <location>
        <begin position="109"/>
        <end position="130"/>
    </location>
</feature>
<keyword evidence="1" id="KW-0539">Nucleus</keyword>
<dbReference type="GO" id="GO:0005634">
    <property type="term" value="C:nucleus"/>
    <property type="evidence" value="ECO:0007669"/>
    <property type="project" value="UniProtKB-SubCell"/>
</dbReference>
<sequence>MGIHTVKFIAEIQKRPCLWNNNLENYSGNKLAKQQAWDEVAQIMFADWLTMDATNKTEKLRQIQKKWKGLRDYFARARNNAPKNKDETDRRKRRKAPSLKMLQFLNITKPDDGVRPEPESEDSDSSYSSRSKSVKSQVFIETEQLITEVQNKPCIWNFSAVDYNEKDAKHQAWIEIAVALHEDFLSLSERNKREIVRHMQKKWKGLRDYFTRQKAKERATKGERPLRKRKAPFLAMLQFLDIPKPGDDESQDQGKSGSVTELNDNTLHEADSDGSRSSVTWSRNQSSLSKQSKNMPRSTVKKKSLMRKRDPDMNFLLNILPDMKSMNARQNFDFRFKVMKLIKNIKYNKPNDCYYSNASGSPTQGQEMPQFTWHTTSTDAKSGKPPFRHQVIIHEYPTNSDGVNVQSPLSNESAGSSVEDIKAILQESSDEQSD</sequence>
<reference evidence="5 6" key="1">
    <citation type="submission" date="2020-04" db="EMBL/GenBank/DDBJ databases">
        <authorList>
            <person name="Wallbank WR R."/>
            <person name="Pardo Diaz C."/>
            <person name="Kozak K."/>
            <person name="Martin S."/>
            <person name="Jiggins C."/>
            <person name="Moest M."/>
            <person name="Warren A I."/>
            <person name="Byers J.R.P. K."/>
            <person name="Montejo-Kovacevich G."/>
            <person name="Yen C E."/>
        </authorList>
    </citation>
    <scope>NUCLEOTIDE SEQUENCE [LARGE SCALE GENOMIC DNA]</scope>
</reference>
<evidence type="ECO:0008006" key="7">
    <source>
        <dbReference type="Google" id="ProtNLM"/>
    </source>
</evidence>
<dbReference type="PANTHER" id="PTHR12243:SF67">
    <property type="entry name" value="COREPRESSOR OF PANGOLIN, ISOFORM A-RELATED"/>
    <property type="match status" value="1"/>
</dbReference>
<evidence type="ECO:0000259" key="3">
    <source>
        <dbReference type="PROSITE" id="PS51029"/>
    </source>
</evidence>
<dbReference type="InterPro" id="IPR006578">
    <property type="entry name" value="MADF-dom"/>
</dbReference>
<feature type="compositionally biased region" description="Polar residues" evidence="2">
    <location>
        <begin position="398"/>
        <end position="416"/>
    </location>
</feature>
<dbReference type="GO" id="GO:0003677">
    <property type="term" value="F:DNA binding"/>
    <property type="evidence" value="ECO:0007669"/>
    <property type="project" value="InterPro"/>
</dbReference>
<dbReference type="Pfam" id="PF02944">
    <property type="entry name" value="BESS"/>
    <property type="match status" value="1"/>
</dbReference>
<feature type="domain" description="MADF" evidence="3">
    <location>
        <begin position="144"/>
        <end position="245"/>
    </location>
</feature>
<feature type="compositionally biased region" description="Polar residues" evidence="2">
    <location>
        <begin position="253"/>
        <end position="265"/>
    </location>
</feature>
<accession>A0A8S0YLV5</accession>
<dbReference type="AlphaFoldDB" id="A0A8S0YLV5"/>
<organism evidence="5 6">
    <name type="scientific">Arctia plantaginis</name>
    <name type="common">Wood tiger moth</name>
    <name type="synonym">Phalaena plantaginis</name>
    <dbReference type="NCBI Taxonomy" id="874455"/>
    <lineage>
        <taxon>Eukaryota</taxon>
        <taxon>Metazoa</taxon>
        <taxon>Ecdysozoa</taxon>
        <taxon>Arthropoda</taxon>
        <taxon>Hexapoda</taxon>
        <taxon>Insecta</taxon>
        <taxon>Pterygota</taxon>
        <taxon>Neoptera</taxon>
        <taxon>Endopterygota</taxon>
        <taxon>Lepidoptera</taxon>
        <taxon>Glossata</taxon>
        <taxon>Ditrysia</taxon>
        <taxon>Noctuoidea</taxon>
        <taxon>Erebidae</taxon>
        <taxon>Arctiinae</taxon>
        <taxon>Arctia</taxon>
    </lineage>
</organism>
<dbReference type="EMBL" id="CADEBC010000045">
    <property type="protein sequence ID" value="CAB3220364.1"/>
    <property type="molecule type" value="Genomic_DNA"/>
</dbReference>
<feature type="domain" description="MADF" evidence="3">
    <location>
        <begin position="7"/>
        <end position="110"/>
    </location>
</feature>
<comment type="caution">
    <text evidence="5">The sequence shown here is derived from an EMBL/GenBank/DDBJ whole genome shotgun (WGS) entry which is preliminary data.</text>
</comment>
<evidence type="ECO:0000259" key="4">
    <source>
        <dbReference type="PROSITE" id="PS51031"/>
    </source>
</evidence>
<evidence type="ECO:0000313" key="6">
    <source>
        <dbReference type="Proteomes" id="UP000494106"/>
    </source>
</evidence>
<feature type="compositionally biased region" description="Basic and acidic residues" evidence="2">
    <location>
        <begin position="109"/>
        <end position="118"/>
    </location>
</feature>
<feature type="region of interest" description="Disordered" evidence="2">
    <location>
        <begin position="398"/>
        <end position="434"/>
    </location>
</feature>
<feature type="region of interest" description="Disordered" evidence="2">
    <location>
        <begin position="242"/>
        <end position="307"/>
    </location>
</feature>
<dbReference type="PANTHER" id="PTHR12243">
    <property type="entry name" value="MADF DOMAIN TRANSCRIPTION FACTOR"/>
    <property type="match status" value="1"/>
</dbReference>
<proteinExistence type="predicted"/>
<comment type="subcellular location">
    <subcellularLocation>
        <location evidence="1">Nucleus</location>
    </subcellularLocation>
</comment>
<feature type="compositionally biased region" description="Polar residues" evidence="2">
    <location>
        <begin position="275"/>
        <end position="297"/>
    </location>
</feature>
<dbReference type="InterPro" id="IPR004210">
    <property type="entry name" value="BESS_motif"/>
</dbReference>
<evidence type="ECO:0000256" key="2">
    <source>
        <dbReference type="SAM" id="MobiDB-lite"/>
    </source>
</evidence>
<protein>
    <recommendedName>
        <fullName evidence="7">MADF domain-containing protein</fullName>
    </recommendedName>
</protein>
<dbReference type="PROSITE" id="PS51031">
    <property type="entry name" value="BESS"/>
    <property type="match status" value="1"/>
</dbReference>
<gene>
    <name evidence="5" type="ORF">APLA_LOCUS254</name>
</gene>
<dbReference type="OrthoDB" id="6159213at2759"/>
<dbReference type="Proteomes" id="UP000494106">
    <property type="component" value="Unassembled WGS sequence"/>
</dbReference>
<dbReference type="Pfam" id="PF10545">
    <property type="entry name" value="MADF_DNA_bdg"/>
    <property type="match status" value="2"/>
</dbReference>
<dbReference type="InterPro" id="IPR039353">
    <property type="entry name" value="TF_Adf1"/>
</dbReference>
<keyword evidence="6" id="KW-1185">Reference proteome</keyword>
<feature type="domain" description="BESS" evidence="4">
    <location>
        <begin position="309"/>
        <end position="348"/>
    </location>
</feature>
<evidence type="ECO:0000256" key="1">
    <source>
        <dbReference type="PROSITE-ProRule" id="PRU00371"/>
    </source>
</evidence>
<evidence type="ECO:0000313" key="5">
    <source>
        <dbReference type="EMBL" id="CAB3220364.1"/>
    </source>
</evidence>
<dbReference type="PROSITE" id="PS51029">
    <property type="entry name" value="MADF"/>
    <property type="match status" value="2"/>
</dbReference>